<dbReference type="RefSeq" id="WP_261696493.1">
    <property type="nucleotide sequence ID" value="NZ_CP104694.1"/>
</dbReference>
<name>A0ABY6BI52_9GAMM</name>
<comment type="similarity">
    <text evidence="2">Belongs to the ABC-2 integral membrane protein family.</text>
</comment>
<reference evidence="8" key="1">
    <citation type="submission" date="2022-09" db="EMBL/GenBank/DDBJ databases">
        <title>Tahibacter sp. nov., isolated from a fresh water.</title>
        <authorList>
            <person name="Baek J.H."/>
            <person name="Lee J.K."/>
            <person name="Kim J.M."/>
            <person name="Jeon C.O."/>
        </authorList>
    </citation>
    <scope>NUCLEOTIDE SEQUENCE</scope>
    <source>
        <strain evidence="8">W38</strain>
    </source>
</reference>
<gene>
    <name evidence="8" type="ORF">N4264_07810</name>
</gene>
<evidence type="ECO:0000256" key="6">
    <source>
        <dbReference type="SAM" id="Phobius"/>
    </source>
</evidence>
<keyword evidence="9" id="KW-1185">Reference proteome</keyword>
<evidence type="ECO:0000313" key="8">
    <source>
        <dbReference type="EMBL" id="UXI69539.1"/>
    </source>
</evidence>
<evidence type="ECO:0000256" key="3">
    <source>
        <dbReference type="ARBA" id="ARBA00022692"/>
    </source>
</evidence>
<dbReference type="Proteomes" id="UP001064632">
    <property type="component" value="Chromosome"/>
</dbReference>
<evidence type="ECO:0000256" key="2">
    <source>
        <dbReference type="ARBA" id="ARBA00007783"/>
    </source>
</evidence>
<feature type="transmembrane region" description="Helical" evidence="6">
    <location>
        <begin position="31"/>
        <end position="51"/>
    </location>
</feature>
<keyword evidence="4 6" id="KW-1133">Transmembrane helix</keyword>
<dbReference type="EMBL" id="CP104694">
    <property type="protein sequence ID" value="UXI69539.1"/>
    <property type="molecule type" value="Genomic_DNA"/>
</dbReference>
<feature type="transmembrane region" description="Helical" evidence="6">
    <location>
        <begin position="106"/>
        <end position="129"/>
    </location>
</feature>
<evidence type="ECO:0000256" key="5">
    <source>
        <dbReference type="ARBA" id="ARBA00023136"/>
    </source>
</evidence>
<evidence type="ECO:0000313" key="9">
    <source>
        <dbReference type="Proteomes" id="UP001064632"/>
    </source>
</evidence>
<accession>A0ABY6BI52</accession>
<proteinExistence type="inferred from homology"/>
<protein>
    <submittedName>
        <fullName evidence="8">ABC transporter permease</fullName>
    </submittedName>
</protein>
<dbReference type="InterPro" id="IPR000412">
    <property type="entry name" value="ABC_2_transport"/>
</dbReference>
<keyword evidence="5 6" id="KW-0472">Membrane</keyword>
<evidence type="ECO:0000256" key="1">
    <source>
        <dbReference type="ARBA" id="ARBA00004141"/>
    </source>
</evidence>
<feature type="transmembrane region" description="Helical" evidence="6">
    <location>
        <begin position="227"/>
        <end position="245"/>
    </location>
</feature>
<feature type="transmembrane region" description="Helical" evidence="6">
    <location>
        <begin position="63"/>
        <end position="85"/>
    </location>
</feature>
<dbReference type="PANTHER" id="PTHR43229">
    <property type="entry name" value="NODULATION PROTEIN J"/>
    <property type="match status" value="1"/>
</dbReference>
<evidence type="ECO:0000259" key="7">
    <source>
        <dbReference type="Pfam" id="PF01061"/>
    </source>
</evidence>
<keyword evidence="3 6" id="KW-0812">Transmembrane</keyword>
<feature type="transmembrane region" description="Helical" evidence="6">
    <location>
        <begin position="177"/>
        <end position="195"/>
    </location>
</feature>
<feature type="transmembrane region" description="Helical" evidence="6">
    <location>
        <begin position="141"/>
        <end position="165"/>
    </location>
</feature>
<dbReference type="PANTHER" id="PTHR43229:SF3">
    <property type="entry name" value="ABC-TYPE MULTIDRUG TRANSPORT SYSTEM, PERMEASE COMPONENT"/>
    <property type="match status" value="1"/>
</dbReference>
<dbReference type="InterPro" id="IPR051784">
    <property type="entry name" value="Nod_factor_ABC_transporter"/>
</dbReference>
<dbReference type="PIRSF" id="PIRSF006648">
    <property type="entry name" value="DrrB"/>
    <property type="match status" value="1"/>
</dbReference>
<feature type="domain" description="ABC-2 type transporter transmembrane" evidence="7">
    <location>
        <begin position="20"/>
        <end position="213"/>
    </location>
</feature>
<comment type="subcellular location">
    <subcellularLocation>
        <location evidence="1">Membrane</location>
        <topology evidence="1">Multi-pass membrane protein</topology>
    </subcellularLocation>
</comment>
<organism evidence="8 9">
    <name type="scientific">Tahibacter amnicola</name>
    <dbReference type="NCBI Taxonomy" id="2976241"/>
    <lineage>
        <taxon>Bacteria</taxon>
        <taxon>Pseudomonadati</taxon>
        <taxon>Pseudomonadota</taxon>
        <taxon>Gammaproteobacteria</taxon>
        <taxon>Lysobacterales</taxon>
        <taxon>Rhodanobacteraceae</taxon>
        <taxon>Tahibacter</taxon>
    </lineage>
</organism>
<sequence length="253" mass="27628">MFDLVIDPRARNSLLQEIRCEFLRLWRSPSFIVPTLLFPGMFYVLFGVILTMSKSFQAAHYMMASYCVFGVIAPGLFGFGVTVALEREKGLLALKRALPMPPANYLLAKLATAIAFALVIYLELCVLGATLGGVRLEAAQWLQLSLVPLLGVLPFCALGLLVGCLTTGQGAPAVGNLIYLPLAFLSGLWIPLFALPKVFQMLAPLWPAWHLGQLAQAAIGQPHTGTVFEHVTYLAGFTAILFYFAQRRLARVG</sequence>
<dbReference type="Pfam" id="PF01061">
    <property type="entry name" value="ABC2_membrane"/>
    <property type="match status" value="1"/>
</dbReference>
<dbReference type="InterPro" id="IPR013525">
    <property type="entry name" value="ABC2_TM"/>
</dbReference>
<evidence type="ECO:0000256" key="4">
    <source>
        <dbReference type="ARBA" id="ARBA00022989"/>
    </source>
</evidence>